<keyword evidence="3" id="KW-1185">Reference proteome</keyword>
<evidence type="ECO:0000313" key="3">
    <source>
        <dbReference type="Proteomes" id="UP001500604"/>
    </source>
</evidence>
<evidence type="ECO:0000313" key="2">
    <source>
        <dbReference type="EMBL" id="GAA4652360.1"/>
    </source>
</evidence>
<gene>
    <name evidence="2" type="ORF">GCM10023116_46440</name>
</gene>
<proteinExistence type="predicted"/>
<dbReference type="Proteomes" id="UP001500604">
    <property type="component" value="Unassembled WGS sequence"/>
</dbReference>
<dbReference type="EMBL" id="BAABFL010000474">
    <property type="protein sequence ID" value="GAA4652360.1"/>
    <property type="molecule type" value="Genomic_DNA"/>
</dbReference>
<feature type="region of interest" description="Disordered" evidence="1">
    <location>
        <begin position="1"/>
        <end position="25"/>
    </location>
</feature>
<protein>
    <submittedName>
        <fullName evidence="2">Uncharacterized protein</fullName>
    </submittedName>
</protein>
<sequence>MTPEAKREAARDRKRKQRERERAHKAACGAHTINFELYQGTRDCMDDMMKVGGFEEQGELITRLLHGAHRVMLRDKSRFNELLKV</sequence>
<organism evidence="2 3">
    <name type="scientific">Kistimonas scapharcae</name>
    <dbReference type="NCBI Taxonomy" id="1036133"/>
    <lineage>
        <taxon>Bacteria</taxon>
        <taxon>Pseudomonadati</taxon>
        <taxon>Pseudomonadota</taxon>
        <taxon>Gammaproteobacteria</taxon>
        <taxon>Oceanospirillales</taxon>
        <taxon>Endozoicomonadaceae</taxon>
        <taxon>Kistimonas</taxon>
    </lineage>
</organism>
<feature type="compositionally biased region" description="Basic and acidic residues" evidence="1">
    <location>
        <begin position="1"/>
        <end position="11"/>
    </location>
</feature>
<evidence type="ECO:0000256" key="1">
    <source>
        <dbReference type="SAM" id="MobiDB-lite"/>
    </source>
</evidence>
<dbReference type="RefSeq" id="WP_345198905.1">
    <property type="nucleotide sequence ID" value="NZ_BAABFL010000474.1"/>
</dbReference>
<comment type="caution">
    <text evidence="2">The sequence shown here is derived from an EMBL/GenBank/DDBJ whole genome shotgun (WGS) entry which is preliminary data.</text>
</comment>
<accession>A0ABP8VAU0</accession>
<name>A0ABP8VAU0_9GAMM</name>
<reference evidence="3" key="1">
    <citation type="journal article" date="2019" name="Int. J. Syst. Evol. Microbiol.">
        <title>The Global Catalogue of Microorganisms (GCM) 10K type strain sequencing project: providing services to taxonomists for standard genome sequencing and annotation.</title>
        <authorList>
            <consortium name="The Broad Institute Genomics Platform"/>
            <consortium name="The Broad Institute Genome Sequencing Center for Infectious Disease"/>
            <person name="Wu L."/>
            <person name="Ma J."/>
        </authorList>
    </citation>
    <scope>NUCLEOTIDE SEQUENCE [LARGE SCALE GENOMIC DNA]</scope>
    <source>
        <strain evidence="3">JCM 17805</strain>
    </source>
</reference>